<reference evidence="1" key="1">
    <citation type="submission" date="2019-10" db="EMBL/GenBank/DDBJ databases">
        <authorList>
            <consortium name="DOE Joint Genome Institute"/>
            <person name="Kuo A."/>
            <person name="Miyauchi S."/>
            <person name="Kiss E."/>
            <person name="Drula E."/>
            <person name="Kohler A."/>
            <person name="Sanchez-Garcia M."/>
            <person name="Andreopoulos B."/>
            <person name="Barry K.W."/>
            <person name="Bonito G."/>
            <person name="Buee M."/>
            <person name="Carver A."/>
            <person name="Chen C."/>
            <person name="Cichocki N."/>
            <person name="Clum A."/>
            <person name="Culley D."/>
            <person name="Crous P.W."/>
            <person name="Fauchery L."/>
            <person name="Girlanda M."/>
            <person name="Hayes R."/>
            <person name="Keri Z."/>
            <person name="Labutti K."/>
            <person name="Lipzen A."/>
            <person name="Lombard V."/>
            <person name="Magnuson J."/>
            <person name="Maillard F."/>
            <person name="Morin E."/>
            <person name="Murat C."/>
            <person name="Nolan M."/>
            <person name="Ohm R."/>
            <person name="Pangilinan J."/>
            <person name="Pereira M."/>
            <person name="Perotto S."/>
            <person name="Peter M."/>
            <person name="Riley R."/>
            <person name="Sitrit Y."/>
            <person name="Stielow B."/>
            <person name="Szollosi G."/>
            <person name="Zifcakova L."/>
            <person name="Stursova M."/>
            <person name="Spatafora J.W."/>
            <person name="Tedersoo L."/>
            <person name="Vaario L.-M."/>
            <person name="Yamada A."/>
            <person name="Yan M."/>
            <person name="Wang P."/>
            <person name="Xu J."/>
            <person name="Bruns T."/>
            <person name="Baldrian P."/>
            <person name="Vilgalys R."/>
            <person name="Henrissat B."/>
            <person name="Grigoriev I.V."/>
            <person name="Hibbett D."/>
            <person name="Nagy L.G."/>
            <person name="Martin F.M."/>
        </authorList>
    </citation>
    <scope>NUCLEOTIDE SEQUENCE</scope>
    <source>
        <strain evidence="1">P2</strain>
    </source>
</reference>
<accession>A0ACB6ZIT3</accession>
<dbReference type="EMBL" id="MU117996">
    <property type="protein sequence ID" value="KAF9649581.1"/>
    <property type="molecule type" value="Genomic_DNA"/>
</dbReference>
<gene>
    <name evidence="1" type="ORF">BDM02DRAFT_3113626</name>
</gene>
<name>A0ACB6ZIT3_THEGA</name>
<comment type="caution">
    <text evidence="1">The sequence shown here is derived from an EMBL/GenBank/DDBJ whole genome shotgun (WGS) entry which is preliminary data.</text>
</comment>
<evidence type="ECO:0000313" key="2">
    <source>
        <dbReference type="Proteomes" id="UP000886501"/>
    </source>
</evidence>
<evidence type="ECO:0000313" key="1">
    <source>
        <dbReference type="EMBL" id="KAF9649581.1"/>
    </source>
</evidence>
<proteinExistence type="predicted"/>
<dbReference type="Proteomes" id="UP000886501">
    <property type="component" value="Unassembled WGS sequence"/>
</dbReference>
<reference evidence="1" key="2">
    <citation type="journal article" date="2020" name="Nat. Commun.">
        <title>Large-scale genome sequencing of mycorrhizal fungi provides insights into the early evolution of symbiotic traits.</title>
        <authorList>
            <person name="Miyauchi S."/>
            <person name="Kiss E."/>
            <person name="Kuo A."/>
            <person name="Drula E."/>
            <person name="Kohler A."/>
            <person name="Sanchez-Garcia M."/>
            <person name="Morin E."/>
            <person name="Andreopoulos B."/>
            <person name="Barry K.W."/>
            <person name="Bonito G."/>
            <person name="Buee M."/>
            <person name="Carver A."/>
            <person name="Chen C."/>
            <person name="Cichocki N."/>
            <person name="Clum A."/>
            <person name="Culley D."/>
            <person name="Crous P.W."/>
            <person name="Fauchery L."/>
            <person name="Girlanda M."/>
            <person name="Hayes R.D."/>
            <person name="Keri Z."/>
            <person name="LaButti K."/>
            <person name="Lipzen A."/>
            <person name="Lombard V."/>
            <person name="Magnuson J."/>
            <person name="Maillard F."/>
            <person name="Murat C."/>
            <person name="Nolan M."/>
            <person name="Ohm R.A."/>
            <person name="Pangilinan J."/>
            <person name="Pereira M.F."/>
            <person name="Perotto S."/>
            <person name="Peter M."/>
            <person name="Pfister S."/>
            <person name="Riley R."/>
            <person name="Sitrit Y."/>
            <person name="Stielow J.B."/>
            <person name="Szollosi G."/>
            <person name="Zifcakova L."/>
            <person name="Stursova M."/>
            <person name="Spatafora J.W."/>
            <person name="Tedersoo L."/>
            <person name="Vaario L.M."/>
            <person name="Yamada A."/>
            <person name="Yan M."/>
            <person name="Wang P."/>
            <person name="Xu J."/>
            <person name="Bruns T."/>
            <person name="Baldrian P."/>
            <person name="Vilgalys R."/>
            <person name="Dunand C."/>
            <person name="Henrissat B."/>
            <person name="Grigoriev I.V."/>
            <person name="Hibbett D."/>
            <person name="Nagy L.G."/>
            <person name="Martin F.M."/>
        </authorList>
    </citation>
    <scope>NUCLEOTIDE SEQUENCE</scope>
    <source>
        <strain evidence="1">P2</strain>
    </source>
</reference>
<protein>
    <submittedName>
        <fullName evidence="1">Uncharacterized protein</fullName>
    </submittedName>
</protein>
<keyword evidence="2" id="KW-1185">Reference proteome</keyword>
<organism evidence="1 2">
    <name type="scientific">Thelephora ganbajun</name>
    <name type="common">Ganba fungus</name>
    <dbReference type="NCBI Taxonomy" id="370292"/>
    <lineage>
        <taxon>Eukaryota</taxon>
        <taxon>Fungi</taxon>
        <taxon>Dikarya</taxon>
        <taxon>Basidiomycota</taxon>
        <taxon>Agaricomycotina</taxon>
        <taxon>Agaricomycetes</taxon>
        <taxon>Thelephorales</taxon>
        <taxon>Thelephoraceae</taxon>
        <taxon>Thelephora</taxon>
    </lineage>
</organism>
<sequence>MRKVSLYFFTLDLVRYQDDSCRAEKIVIKADIGFSAKINPPVESAVPSISFTLGGTLSAISLVVVPILEHAGRIAKKKKTPHVRRPTPICTSTIPTGVLG</sequence>